<proteinExistence type="inferred from homology"/>
<feature type="region of interest" description="Disordered" evidence="7">
    <location>
        <begin position="568"/>
        <end position="587"/>
    </location>
</feature>
<dbReference type="InterPro" id="IPR049566">
    <property type="entry name" value="WDR59_RTC1-like_RING_Znf"/>
</dbReference>
<comment type="similarity">
    <text evidence="5">Belongs to the WD repeat WDR59 family.</text>
</comment>
<dbReference type="AlphaFoldDB" id="Q750L2"/>
<feature type="region of interest" description="Disordered" evidence="7">
    <location>
        <begin position="689"/>
        <end position="716"/>
    </location>
</feature>
<dbReference type="PANTHER" id="PTHR46170:SF1">
    <property type="entry name" value="GATOR COMPLEX PROTEIN WDR59"/>
    <property type="match status" value="1"/>
</dbReference>
<evidence type="ECO:0000256" key="2">
    <source>
        <dbReference type="ARBA" id="ARBA00022554"/>
    </source>
</evidence>
<feature type="repeat" description="WD" evidence="6">
    <location>
        <begin position="110"/>
        <end position="145"/>
    </location>
</feature>
<dbReference type="PROSITE" id="PS50908">
    <property type="entry name" value="RWD"/>
    <property type="match status" value="1"/>
</dbReference>
<dbReference type="InterPro" id="IPR015943">
    <property type="entry name" value="WD40/YVTN_repeat-like_dom_sf"/>
</dbReference>
<evidence type="ECO:0000256" key="3">
    <source>
        <dbReference type="ARBA" id="ARBA00022574"/>
    </source>
</evidence>
<dbReference type="PANTHER" id="PTHR46170">
    <property type="entry name" value="GATOR COMPLEX PROTEIN WDR59"/>
    <property type="match status" value="1"/>
</dbReference>
<keyword evidence="4" id="KW-0677">Repeat</keyword>
<accession>Q750L2</accession>
<dbReference type="InterPro" id="IPR006575">
    <property type="entry name" value="RWD_dom"/>
</dbReference>
<dbReference type="STRING" id="284811.Q750L2"/>
<dbReference type="eggNOG" id="KOG0309">
    <property type="taxonomic scope" value="Eukaryota"/>
</dbReference>
<gene>
    <name evidence="9" type="ORF">AGOS_AGR067W</name>
</gene>
<reference evidence="10" key="2">
    <citation type="journal article" date="2013" name="G3 (Bethesda)">
        <title>Genomes of Ashbya fungi isolated from insects reveal four mating-type loci, numerous translocations, lack of transposons, and distinct gene duplications.</title>
        <authorList>
            <person name="Dietrich F.S."/>
            <person name="Voegeli S."/>
            <person name="Kuo S."/>
            <person name="Philippsen P."/>
        </authorList>
    </citation>
    <scope>GENOME REANNOTATION</scope>
    <source>
        <strain evidence="10">ATCC 10895 / CBS 109.51 / FGSC 9923 / NRRL Y-1056</strain>
    </source>
</reference>
<dbReference type="InterPro" id="IPR001680">
    <property type="entry name" value="WD40_rpt"/>
</dbReference>
<dbReference type="KEGG" id="ago:AGOS_AGR067W"/>
<keyword evidence="2" id="KW-0926">Vacuole</keyword>
<dbReference type="OrthoDB" id="311712at2759"/>
<feature type="compositionally biased region" description="Acidic residues" evidence="7">
    <location>
        <begin position="702"/>
        <end position="711"/>
    </location>
</feature>
<comment type="subcellular location">
    <subcellularLocation>
        <location evidence="1">Vacuole</location>
    </subcellularLocation>
</comment>
<evidence type="ECO:0000256" key="6">
    <source>
        <dbReference type="PROSITE-ProRule" id="PRU00221"/>
    </source>
</evidence>
<dbReference type="SUPFAM" id="SSF50978">
    <property type="entry name" value="WD40 repeat-like"/>
    <property type="match status" value="1"/>
</dbReference>
<dbReference type="FunCoup" id="Q750L2">
    <property type="interactions" value="398"/>
</dbReference>
<dbReference type="OMA" id="HRRETCL"/>
<dbReference type="InterPro" id="IPR049567">
    <property type="entry name" value="WDR59-like"/>
</dbReference>
<evidence type="ECO:0000256" key="1">
    <source>
        <dbReference type="ARBA" id="ARBA00004116"/>
    </source>
</evidence>
<dbReference type="Pfam" id="PF00400">
    <property type="entry name" value="WD40"/>
    <property type="match status" value="2"/>
</dbReference>
<dbReference type="Proteomes" id="UP000000591">
    <property type="component" value="Chromosome VII"/>
</dbReference>
<dbReference type="GO" id="GO:0035591">
    <property type="term" value="F:signaling adaptor activity"/>
    <property type="evidence" value="ECO:0000318"/>
    <property type="project" value="GO_Central"/>
</dbReference>
<evidence type="ECO:0000313" key="10">
    <source>
        <dbReference type="Proteomes" id="UP000000591"/>
    </source>
</evidence>
<organism evidence="9 10">
    <name type="scientific">Eremothecium gossypii (strain ATCC 10895 / CBS 109.51 / FGSC 9923 / NRRL Y-1056)</name>
    <name type="common">Yeast</name>
    <name type="synonym">Ashbya gossypii</name>
    <dbReference type="NCBI Taxonomy" id="284811"/>
    <lineage>
        <taxon>Eukaryota</taxon>
        <taxon>Fungi</taxon>
        <taxon>Dikarya</taxon>
        <taxon>Ascomycota</taxon>
        <taxon>Saccharomycotina</taxon>
        <taxon>Saccharomycetes</taxon>
        <taxon>Saccharomycetales</taxon>
        <taxon>Saccharomycetaceae</taxon>
        <taxon>Eremothecium</taxon>
    </lineage>
</organism>
<evidence type="ECO:0000259" key="8">
    <source>
        <dbReference type="PROSITE" id="PS50908"/>
    </source>
</evidence>
<dbReference type="InParanoid" id="Q750L2"/>
<dbReference type="InterPro" id="IPR019775">
    <property type="entry name" value="WD40_repeat_CS"/>
</dbReference>
<dbReference type="GO" id="GO:1904263">
    <property type="term" value="P:positive regulation of TORC1 signaling"/>
    <property type="evidence" value="ECO:0000318"/>
    <property type="project" value="GO_Central"/>
</dbReference>
<dbReference type="CDD" id="cd16488">
    <property type="entry name" value="mRING-H2-C3H3C2_Mio-like"/>
    <property type="match status" value="1"/>
</dbReference>
<name>Q750L2_EREGS</name>
<dbReference type="RefSeq" id="NP_986732.2">
    <property type="nucleotide sequence ID" value="NM_211794.2"/>
</dbReference>
<dbReference type="SMART" id="SM00320">
    <property type="entry name" value="WD40"/>
    <property type="match status" value="6"/>
</dbReference>
<dbReference type="InterPro" id="IPR036322">
    <property type="entry name" value="WD40_repeat_dom_sf"/>
</dbReference>
<feature type="repeat" description="WD" evidence="6">
    <location>
        <begin position="197"/>
        <end position="230"/>
    </location>
</feature>
<dbReference type="GO" id="GO:0034198">
    <property type="term" value="P:cellular response to amino acid starvation"/>
    <property type="evidence" value="ECO:0000318"/>
    <property type="project" value="GO_Central"/>
</dbReference>
<dbReference type="GO" id="GO:0005774">
    <property type="term" value="C:vacuolar membrane"/>
    <property type="evidence" value="ECO:0000318"/>
    <property type="project" value="GO_Central"/>
</dbReference>
<evidence type="ECO:0000256" key="4">
    <source>
        <dbReference type="ARBA" id="ARBA00022737"/>
    </source>
</evidence>
<keyword evidence="3 6" id="KW-0853">WD repeat</keyword>
<dbReference type="PROSITE" id="PS00678">
    <property type="entry name" value="WD_REPEATS_1"/>
    <property type="match status" value="1"/>
</dbReference>
<dbReference type="Gene3D" id="2.130.10.10">
    <property type="entry name" value="YVTN repeat-like/Quinoprotein amine dehydrogenase"/>
    <property type="match status" value="1"/>
</dbReference>
<dbReference type="HOGENOM" id="CLU_001497_0_0_1"/>
<dbReference type="SMART" id="SM00591">
    <property type="entry name" value="RWD"/>
    <property type="match status" value="1"/>
</dbReference>
<reference evidence="9 10" key="1">
    <citation type="journal article" date="2004" name="Science">
        <title>The Ashbya gossypii genome as a tool for mapping the ancient Saccharomyces cerevisiae genome.</title>
        <authorList>
            <person name="Dietrich F.S."/>
            <person name="Voegeli S."/>
            <person name="Brachat S."/>
            <person name="Lerch A."/>
            <person name="Gates K."/>
            <person name="Steiner S."/>
            <person name="Mohr C."/>
            <person name="Pohlmann R."/>
            <person name="Luedi P."/>
            <person name="Choi S."/>
            <person name="Wing R.A."/>
            <person name="Flavier A."/>
            <person name="Gaffney T.D."/>
            <person name="Philippsen P."/>
        </authorList>
    </citation>
    <scope>NUCLEOTIDE SEQUENCE [LARGE SCALE GENOMIC DNA]</scope>
    <source>
        <strain evidence="10">ATCC 10895 / CBS 109.51 / FGSC 9923 / NRRL Y-1056</strain>
    </source>
</reference>
<dbReference type="GO" id="GO:0035859">
    <property type="term" value="C:Seh1-associated complex"/>
    <property type="evidence" value="ECO:0000318"/>
    <property type="project" value="GO_Central"/>
</dbReference>
<protein>
    <submittedName>
        <fullName evidence="9">AGR067Wp</fullName>
    </submittedName>
</protein>
<evidence type="ECO:0000256" key="7">
    <source>
        <dbReference type="SAM" id="MobiDB-lite"/>
    </source>
</evidence>
<dbReference type="PROSITE" id="PS50294">
    <property type="entry name" value="WD_REPEATS_REGION"/>
    <property type="match status" value="1"/>
</dbReference>
<feature type="region of interest" description="Disordered" evidence="7">
    <location>
        <begin position="648"/>
        <end position="667"/>
    </location>
</feature>
<keyword evidence="10" id="KW-1185">Reference proteome</keyword>
<sequence>MGGYVGNDPCQSPTFGQSLSLRVDGGFNAVSINPSGRDVVLASRTGLYIVDIDDPFSPPRWLQHITSWQVADVQWSPHAAKPYWVVSTSNQKAIVWNLARSSSNAVEHELHGHTRAITDINFHPIHPELLATCSIDTYVHAWDMRCSQRPFYGTSDWSSGASQVKWNFKDANIIASSHASTVFIWDIRKGSVPLYRLNGSGSSVNNIDFNRNNECEIMSSYNDGTIKFWDYGHEPASAQFTINADFPVWRGRYLPFGEGCCVMPLYGGNNSVYLVNNNWKHEDNDEKETKLQPIYVFKGHTDIVKDFLWRSRHSYDSSVDDREFQLVTWSKDCDLRLWPVTQATYDKVNFERNKQLQEKLPNYEYVTYRKEPEKVKAINHQYKVLRETFVTNSGLQNSKNSFNHLDWVSGVKMNQSNSPHDFFSERTLQNLGEEVSQVGHKFKRIIFERISVSTGELVLTLNGPWVDKNPDEYVFLRIEIKFPEQYPAKGNLPIFKVEENTDLTAERKEYLLLRLGDISRKYTDAGKYCLEPCLRFLLGENVNLDILDDEDETEQLLNLDLVDANSEECSSLPSSDDKLDLPDLSGSEDEEISGFQASIAGHSNEFSEAFDSTPVPKGCGAVWTATGSLICFFMTEVDRKPQLVSTYGARSKTSAGLKPTLPSDRTERLYDDQPFTYEKIERPKRYVETLSASSHHHSESIQTDDESDPNESDGSFADDWGDILKNDITLRTKMPIFHTNFNNPICSIRSESGRTVDSKGKPKNVIVIHDFSHLIPDKITLALEYRLMGDTPEALARHNYNVAEKYGVHEIAQCWNLLANLLIDRNSDEIDHCSFDKHVMGARWFVKEIIRYFELTKNIQMLAMIACILVDPGRRSNDSNSHFLPRKHKHTLLFRGEHYKPTAMYSQMHPSNDYIGTPATAYELSHGKSRPNHETSSLPSEEYLTTNARHCSGMKSRSSSVFPYMETNYTQLPDVSIEILDDDILDLPGGRLPPLLDPAQEPKFRSYRRQYAELVYYWGLPLHRVKVLKFNVNENTEPEILRALDQGISGQDDFYKGIHYKWIERSSAITHSCAYCGLQAKKRIFLCGSCQHVLHASCAAEWWENDDECASGCGCNCPYMFSHAP</sequence>
<dbReference type="Pfam" id="PF17120">
    <property type="entry name" value="zf-RING_16"/>
    <property type="match status" value="1"/>
</dbReference>
<dbReference type="GeneID" id="4623033"/>
<evidence type="ECO:0000256" key="5">
    <source>
        <dbReference type="ARBA" id="ARBA00038452"/>
    </source>
</evidence>
<feature type="domain" description="RWD" evidence="8">
    <location>
        <begin position="433"/>
        <end position="544"/>
    </location>
</feature>
<dbReference type="PROSITE" id="PS50082">
    <property type="entry name" value="WD_REPEATS_2"/>
    <property type="match status" value="2"/>
</dbReference>
<evidence type="ECO:0000313" key="9">
    <source>
        <dbReference type="EMBL" id="AAS54556.2"/>
    </source>
</evidence>
<dbReference type="EMBL" id="AE016820">
    <property type="protein sequence ID" value="AAS54556.2"/>
    <property type="molecule type" value="Genomic_DNA"/>
</dbReference>